<dbReference type="SUPFAM" id="SSF52540">
    <property type="entry name" value="P-loop containing nucleoside triphosphate hydrolases"/>
    <property type="match status" value="1"/>
</dbReference>
<gene>
    <name evidence="7" type="ORF">OKA04_18380</name>
</gene>
<dbReference type="PROSITE" id="PS51192">
    <property type="entry name" value="HELICASE_ATP_BIND_1"/>
    <property type="match status" value="1"/>
</dbReference>
<dbReference type="InterPro" id="IPR014001">
    <property type="entry name" value="Helicase_ATP-bd"/>
</dbReference>
<accession>A0ABT3FT47</accession>
<dbReference type="InterPro" id="IPR027417">
    <property type="entry name" value="P-loop_NTPase"/>
</dbReference>
<dbReference type="PANTHER" id="PTHR47961:SF6">
    <property type="entry name" value="DNA-DIRECTED DNA POLYMERASE"/>
    <property type="match status" value="1"/>
</dbReference>
<dbReference type="GO" id="GO:0004386">
    <property type="term" value="F:helicase activity"/>
    <property type="evidence" value="ECO:0007669"/>
    <property type="project" value="UniProtKB-KW"/>
</dbReference>
<evidence type="ECO:0000256" key="1">
    <source>
        <dbReference type="ARBA" id="ARBA00022741"/>
    </source>
</evidence>
<dbReference type="Pfam" id="PF00270">
    <property type="entry name" value="DEAD"/>
    <property type="match status" value="1"/>
</dbReference>
<evidence type="ECO:0000256" key="4">
    <source>
        <dbReference type="ARBA" id="ARBA00022840"/>
    </source>
</evidence>
<keyword evidence="8" id="KW-1185">Reference proteome</keyword>
<dbReference type="Pfam" id="PF00271">
    <property type="entry name" value="Helicase_C"/>
    <property type="match status" value="1"/>
</dbReference>
<evidence type="ECO:0000259" key="5">
    <source>
        <dbReference type="PROSITE" id="PS51192"/>
    </source>
</evidence>
<dbReference type="Proteomes" id="UP001207930">
    <property type="component" value="Unassembled WGS sequence"/>
</dbReference>
<dbReference type="Gene3D" id="3.40.50.300">
    <property type="entry name" value="P-loop containing nucleotide triphosphate hydrolases"/>
    <property type="match status" value="2"/>
</dbReference>
<keyword evidence="4" id="KW-0067">ATP-binding</keyword>
<dbReference type="PROSITE" id="PS51194">
    <property type="entry name" value="HELICASE_CTER"/>
    <property type="match status" value="1"/>
</dbReference>
<dbReference type="RefSeq" id="WP_264502667.1">
    <property type="nucleotide sequence ID" value="NZ_JAPDDS010000011.1"/>
</dbReference>
<feature type="domain" description="Helicase ATP-binding" evidence="5">
    <location>
        <begin position="55"/>
        <end position="235"/>
    </location>
</feature>
<feature type="domain" description="Helicase C-terminal" evidence="6">
    <location>
        <begin position="258"/>
        <end position="420"/>
    </location>
</feature>
<dbReference type="InterPro" id="IPR011545">
    <property type="entry name" value="DEAD/DEAH_box_helicase_dom"/>
</dbReference>
<dbReference type="SMART" id="SM00490">
    <property type="entry name" value="HELICc"/>
    <property type="match status" value="1"/>
</dbReference>
<sequence>MIEIPLESVGDATETGGPVIRWADLSLGEPWDRMVGHLVPDSLPSDIQVKAIRDGQLLTSRRNLLIAGPTNSGKSLLAYLALLRGALSGGRVLLLEPLRAIAQEKFDELKSLTAELQEVLGRKIGVSISTGDYRLNEETMQSPPPEEGEIVIATPERIEAILRNPDFDDWISSFRVVCVDEAHLLADAVRGASLEYVVTSFRTLRVLPRLVLLSATLGKVAPLVRWLDPCDAVQSEVRRPALRRSICQIEPQEDIQSVVVQKVRTILEDPTHSVLIFVYQTAWAGALARVLQSELGELCGPKGAACYHSRMSSATKAGVRRQVQEGSTRCVVSTAALAMGVNLPATHVIVRDLSFGPGEPLPVGALQQMTGRAGRGSRPGQAYLILKPGEARGVEELRGQIERNQVPTLRSVFLQAAKSSPGSGGEPPLAKAVLSFLARRPEAKFKTAEVEKFISSTMNGAEVVGDCAPTLRWLGSCSNLLAFEDEDEWVSTRLGQAAVRGSLPLKTAAGVAQLTRDLLSIDEQDGMLLGFGMLDLLLLTELMTNRPVLRKPFSDAMAAQVDDWTSRDETKSVLFQSWIRGQKGFSKASEIFGSLRIDHGWKVTAKDEASRKAGYQAMLRTIVLWQRAHGALPADLERRWKISDLDEIQEPWRDDRLFLLGAMRNLWDIRCFFFHLKQECTAGDERILLVKRAFQRMQGMSLRLMNLVSWCSPLGPVFLRLRTSHLGSGKPSPAQGTIRRLEEAGISSVELLRECSKERLVEAGVRKDMALQIVGFLRRR</sequence>
<proteinExistence type="predicted"/>
<keyword evidence="3 7" id="KW-0347">Helicase</keyword>
<evidence type="ECO:0000313" key="7">
    <source>
        <dbReference type="EMBL" id="MCW1886712.1"/>
    </source>
</evidence>
<comment type="caution">
    <text evidence="7">The sequence shown here is derived from an EMBL/GenBank/DDBJ whole genome shotgun (WGS) entry which is preliminary data.</text>
</comment>
<organism evidence="7 8">
    <name type="scientific">Luteolibacter flavescens</name>
    <dbReference type="NCBI Taxonomy" id="1859460"/>
    <lineage>
        <taxon>Bacteria</taxon>
        <taxon>Pseudomonadati</taxon>
        <taxon>Verrucomicrobiota</taxon>
        <taxon>Verrucomicrobiia</taxon>
        <taxon>Verrucomicrobiales</taxon>
        <taxon>Verrucomicrobiaceae</taxon>
        <taxon>Luteolibacter</taxon>
    </lineage>
</organism>
<reference evidence="7 8" key="1">
    <citation type="submission" date="2022-10" db="EMBL/GenBank/DDBJ databases">
        <title>Luteolibacter flavescens strain MCCC 1K03193, whole genome shotgun sequencing project.</title>
        <authorList>
            <person name="Zhao G."/>
            <person name="Shen L."/>
        </authorList>
    </citation>
    <scope>NUCLEOTIDE SEQUENCE [LARGE SCALE GENOMIC DNA]</scope>
    <source>
        <strain evidence="7 8">MCCC 1K03193</strain>
    </source>
</reference>
<evidence type="ECO:0000256" key="3">
    <source>
        <dbReference type="ARBA" id="ARBA00022806"/>
    </source>
</evidence>
<protein>
    <submittedName>
        <fullName evidence="7">DEAD/DEAH box helicase</fullName>
    </submittedName>
</protein>
<dbReference type="EMBL" id="JAPDDS010000011">
    <property type="protein sequence ID" value="MCW1886712.1"/>
    <property type="molecule type" value="Genomic_DNA"/>
</dbReference>
<evidence type="ECO:0000259" key="6">
    <source>
        <dbReference type="PROSITE" id="PS51194"/>
    </source>
</evidence>
<keyword evidence="2" id="KW-0378">Hydrolase</keyword>
<keyword evidence="1" id="KW-0547">Nucleotide-binding</keyword>
<dbReference type="InterPro" id="IPR001650">
    <property type="entry name" value="Helicase_C-like"/>
</dbReference>
<evidence type="ECO:0000256" key="2">
    <source>
        <dbReference type="ARBA" id="ARBA00022801"/>
    </source>
</evidence>
<evidence type="ECO:0000313" key="8">
    <source>
        <dbReference type="Proteomes" id="UP001207930"/>
    </source>
</evidence>
<name>A0ABT3FT47_9BACT</name>
<dbReference type="InterPro" id="IPR050474">
    <property type="entry name" value="Hel308_SKI2-like"/>
</dbReference>
<dbReference type="SMART" id="SM00487">
    <property type="entry name" value="DEXDc"/>
    <property type="match status" value="1"/>
</dbReference>
<dbReference type="PANTHER" id="PTHR47961">
    <property type="entry name" value="DNA POLYMERASE THETA, PUTATIVE (AFU_ORTHOLOGUE AFUA_1G05260)-RELATED"/>
    <property type="match status" value="1"/>
</dbReference>